<protein>
    <submittedName>
        <fullName evidence="8">Phenylpropionate dioxygenase-like ring-hydroxylating dioxygenase large terminal subunit</fullName>
    </submittedName>
</protein>
<comment type="caution">
    <text evidence="8">The sequence shown here is derived from an EMBL/GenBank/DDBJ whole genome shotgun (WGS) entry which is preliminary data.</text>
</comment>
<dbReference type="PANTHER" id="PTHR43756:SF5">
    <property type="entry name" value="CHOLINE MONOOXYGENASE, CHLOROPLASTIC"/>
    <property type="match status" value="1"/>
</dbReference>
<dbReference type="PANTHER" id="PTHR43756">
    <property type="entry name" value="CHOLINE MONOOXYGENASE, CHLOROPLASTIC"/>
    <property type="match status" value="1"/>
</dbReference>
<comment type="cofactor">
    <cofactor evidence="1">
        <name>Fe cation</name>
        <dbReference type="ChEBI" id="CHEBI:24875"/>
    </cofactor>
</comment>
<evidence type="ECO:0000313" key="9">
    <source>
        <dbReference type="Proteomes" id="UP000295673"/>
    </source>
</evidence>
<evidence type="ECO:0000256" key="3">
    <source>
        <dbReference type="ARBA" id="ARBA00022723"/>
    </source>
</evidence>
<dbReference type="Gene3D" id="3.90.380.10">
    <property type="entry name" value="Naphthalene 1,2-dioxygenase Alpha Subunit, Chain A, domain 1"/>
    <property type="match status" value="1"/>
</dbReference>
<keyword evidence="9" id="KW-1185">Reference proteome</keyword>
<reference evidence="8 9" key="1">
    <citation type="submission" date="2019-03" db="EMBL/GenBank/DDBJ databases">
        <title>Genomic Encyclopedia of Archaeal and Bacterial Type Strains, Phase II (KMG-II): from individual species to whole genera.</title>
        <authorList>
            <person name="Goeker M."/>
        </authorList>
    </citation>
    <scope>NUCLEOTIDE SEQUENCE [LARGE SCALE GENOMIC DNA]</scope>
    <source>
        <strain evidence="8 9">DSM 26433</strain>
    </source>
</reference>
<dbReference type="PRINTS" id="PR00090">
    <property type="entry name" value="RNGDIOXGNASE"/>
</dbReference>
<keyword evidence="4" id="KW-0560">Oxidoreductase</keyword>
<dbReference type="InterPro" id="IPR015879">
    <property type="entry name" value="Ring_hydroxy_dOase_asu_C_dom"/>
</dbReference>
<evidence type="ECO:0000256" key="6">
    <source>
        <dbReference type="ARBA" id="ARBA00023014"/>
    </source>
</evidence>
<evidence type="ECO:0000313" key="8">
    <source>
        <dbReference type="EMBL" id="TCL09555.1"/>
    </source>
</evidence>
<dbReference type="AlphaFoldDB" id="A0A4R1NMZ2"/>
<evidence type="ECO:0000256" key="1">
    <source>
        <dbReference type="ARBA" id="ARBA00001962"/>
    </source>
</evidence>
<dbReference type="InterPro" id="IPR001663">
    <property type="entry name" value="Rng_hydr_dOase-A"/>
</dbReference>
<accession>A0A4R1NMZ2</accession>
<dbReference type="SUPFAM" id="SSF55961">
    <property type="entry name" value="Bet v1-like"/>
    <property type="match status" value="1"/>
</dbReference>
<organism evidence="8 9">
    <name type="scientific">Shimia isoporae</name>
    <dbReference type="NCBI Taxonomy" id="647720"/>
    <lineage>
        <taxon>Bacteria</taxon>
        <taxon>Pseudomonadati</taxon>
        <taxon>Pseudomonadota</taxon>
        <taxon>Alphaproteobacteria</taxon>
        <taxon>Rhodobacterales</taxon>
        <taxon>Roseobacteraceae</taxon>
    </lineage>
</organism>
<gene>
    <name evidence="8" type="ORF">BXY66_1606</name>
</gene>
<dbReference type="Pfam" id="PF00355">
    <property type="entry name" value="Rieske"/>
    <property type="match status" value="1"/>
</dbReference>
<keyword evidence="5" id="KW-0408">Iron</keyword>
<dbReference type="Pfam" id="PF00848">
    <property type="entry name" value="Ring_hydroxyl_A"/>
    <property type="match status" value="1"/>
</dbReference>
<evidence type="ECO:0000256" key="5">
    <source>
        <dbReference type="ARBA" id="ARBA00023004"/>
    </source>
</evidence>
<sequence>MDRETELGLIREIIGLAEQKSAFLDAEIAHSPISRYSSPERFEREMALVFRRRPVVAAHSSELESENAFLSKDFLGLPLLLTRDGEGKAHAFLNVCRHRGAKIERETSGCKRVFTCPYHAWSWSNQGVLRAVPQEAQGFPDLPRSERGLRRLPTAEAHGFIWIIANPDAADIPDIDEWLSGLTPDFDWLGLSDHRIAVMETIEINANWKVLIEGGLEAYHFRIAHKTTIGPHFPDNLLTYRQFGPHMRAVLPRNAMPQLGDTPEEDWALRKDANLVYTLMPNTQMLVQQDHFMWFHIEPVSVDKTFFRSATVVPKSAPSTEEMEKHWQTNHRISITALKEDFEIGEEIQAGFASRGNPSHLFGRFEGALNRFNLTVEEMLAS</sequence>
<dbReference type="Proteomes" id="UP000295673">
    <property type="component" value="Unassembled WGS sequence"/>
</dbReference>
<evidence type="ECO:0000259" key="7">
    <source>
        <dbReference type="PROSITE" id="PS51296"/>
    </source>
</evidence>
<dbReference type="InterPro" id="IPR036922">
    <property type="entry name" value="Rieske_2Fe-2S_sf"/>
</dbReference>
<dbReference type="CDD" id="cd03469">
    <property type="entry name" value="Rieske_RO_Alpha_N"/>
    <property type="match status" value="1"/>
</dbReference>
<keyword evidence="6" id="KW-0411">Iron-sulfur</keyword>
<proteinExistence type="predicted"/>
<dbReference type="GO" id="GO:0005506">
    <property type="term" value="F:iron ion binding"/>
    <property type="evidence" value="ECO:0007669"/>
    <property type="project" value="InterPro"/>
</dbReference>
<dbReference type="RefSeq" id="WP_132859585.1">
    <property type="nucleotide sequence ID" value="NZ_SMGR01000001.1"/>
</dbReference>
<dbReference type="GO" id="GO:0051537">
    <property type="term" value="F:2 iron, 2 sulfur cluster binding"/>
    <property type="evidence" value="ECO:0007669"/>
    <property type="project" value="UniProtKB-KW"/>
</dbReference>
<dbReference type="OrthoDB" id="7456916at2"/>
<keyword evidence="3" id="KW-0479">Metal-binding</keyword>
<name>A0A4R1NMZ2_9RHOB</name>
<keyword evidence="2" id="KW-0001">2Fe-2S</keyword>
<keyword evidence="8" id="KW-0223">Dioxygenase</keyword>
<dbReference type="SUPFAM" id="SSF50022">
    <property type="entry name" value="ISP domain"/>
    <property type="match status" value="1"/>
</dbReference>
<evidence type="ECO:0000256" key="4">
    <source>
        <dbReference type="ARBA" id="ARBA00023002"/>
    </source>
</evidence>
<dbReference type="InterPro" id="IPR017941">
    <property type="entry name" value="Rieske_2Fe-2S"/>
</dbReference>
<evidence type="ECO:0000256" key="2">
    <source>
        <dbReference type="ARBA" id="ARBA00022714"/>
    </source>
</evidence>
<feature type="domain" description="Rieske" evidence="7">
    <location>
        <begin position="55"/>
        <end position="163"/>
    </location>
</feature>
<dbReference type="EMBL" id="SMGR01000001">
    <property type="protein sequence ID" value="TCL09555.1"/>
    <property type="molecule type" value="Genomic_DNA"/>
</dbReference>
<dbReference type="Gene3D" id="2.102.10.10">
    <property type="entry name" value="Rieske [2Fe-2S] iron-sulphur domain"/>
    <property type="match status" value="1"/>
</dbReference>
<dbReference type="PROSITE" id="PS51296">
    <property type="entry name" value="RIESKE"/>
    <property type="match status" value="1"/>
</dbReference>
<dbReference type="GO" id="GO:0051213">
    <property type="term" value="F:dioxygenase activity"/>
    <property type="evidence" value="ECO:0007669"/>
    <property type="project" value="UniProtKB-KW"/>
</dbReference>